<evidence type="ECO:0000313" key="3">
    <source>
        <dbReference type="Proteomes" id="UP000501387"/>
    </source>
</evidence>
<feature type="transmembrane region" description="Helical" evidence="1">
    <location>
        <begin position="20"/>
        <end position="43"/>
    </location>
</feature>
<proteinExistence type="predicted"/>
<keyword evidence="1" id="KW-0472">Membrane</keyword>
<dbReference type="AlphaFoldDB" id="A0A6G8FGY7"/>
<name>A0A6G8FGY7_9MICO</name>
<accession>A0A6G8FGY7</accession>
<feature type="transmembrane region" description="Helical" evidence="1">
    <location>
        <begin position="173"/>
        <end position="196"/>
    </location>
</feature>
<protein>
    <submittedName>
        <fullName evidence="2">Uncharacterized protein</fullName>
    </submittedName>
</protein>
<organism evidence="2 3">
    <name type="scientific">Leucobacter insecticola</name>
    <dbReference type="NCBI Taxonomy" id="2714934"/>
    <lineage>
        <taxon>Bacteria</taxon>
        <taxon>Bacillati</taxon>
        <taxon>Actinomycetota</taxon>
        <taxon>Actinomycetes</taxon>
        <taxon>Micrococcales</taxon>
        <taxon>Microbacteriaceae</taxon>
        <taxon>Leucobacter</taxon>
    </lineage>
</organism>
<keyword evidence="1" id="KW-0812">Transmembrane</keyword>
<dbReference type="Proteomes" id="UP000501387">
    <property type="component" value="Chromosome"/>
</dbReference>
<evidence type="ECO:0000256" key="1">
    <source>
        <dbReference type="SAM" id="Phobius"/>
    </source>
</evidence>
<gene>
    <name evidence="2" type="ORF">G7067_03000</name>
</gene>
<dbReference type="RefSeq" id="WP_166321880.1">
    <property type="nucleotide sequence ID" value="NZ_CP049934.1"/>
</dbReference>
<reference evidence="2 3" key="1">
    <citation type="submission" date="2020-03" db="EMBL/GenBank/DDBJ databases">
        <title>Leucobacter sp. nov., isolated from beetles.</title>
        <authorList>
            <person name="Hyun D.-W."/>
            <person name="Bae J.-W."/>
        </authorList>
    </citation>
    <scope>NUCLEOTIDE SEQUENCE [LARGE SCALE GENOMIC DNA]</scope>
    <source>
        <strain evidence="2 3">HDW9B</strain>
    </source>
</reference>
<feature type="transmembrane region" description="Helical" evidence="1">
    <location>
        <begin position="138"/>
        <end position="161"/>
    </location>
</feature>
<dbReference type="KEGG" id="lins:G7067_03000"/>
<feature type="transmembrane region" description="Helical" evidence="1">
    <location>
        <begin position="55"/>
        <end position="79"/>
    </location>
</feature>
<keyword evidence="1" id="KW-1133">Transmembrane helix</keyword>
<dbReference type="EMBL" id="CP049934">
    <property type="protein sequence ID" value="QIM15617.1"/>
    <property type="molecule type" value="Genomic_DNA"/>
</dbReference>
<sequence>MGGGLQLSGSLYEEAAVPGGGGSITIVALGALAIAVVAVARVARVHMPSEPAPSSWSVLARAAIESAGVAALMATIVAFARISTGVGAETLVIRSDPGAVFLVLLSVLTATLFLTREPRRRRTAGQHAGAWARACREASVYLAVQGATFGTLALLGAVILAKDLGSSGGFFALLPLLGNLAVAGATLGHFGSLVFVSSTGVGELAPAGDLLGG</sequence>
<feature type="transmembrane region" description="Helical" evidence="1">
    <location>
        <begin position="99"/>
        <end position="117"/>
    </location>
</feature>
<evidence type="ECO:0000313" key="2">
    <source>
        <dbReference type="EMBL" id="QIM15617.1"/>
    </source>
</evidence>
<keyword evidence="3" id="KW-1185">Reference proteome</keyword>